<dbReference type="InterPro" id="IPR001304">
    <property type="entry name" value="C-type_lectin-like"/>
</dbReference>
<feature type="signal peptide" evidence="1">
    <location>
        <begin position="1"/>
        <end position="22"/>
    </location>
</feature>
<evidence type="ECO:0000313" key="3">
    <source>
        <dbReference type="EMBL" id="CAH3147396.1"/>
    </source>
</evidence>
<dbReference type="SUPFAM" id="SSF56436">
    <property type="entry name" value="C-type lectin-like"/>
    <property type="match status" value="1"/>
</dbReference>
<dbReference type="PROSITE" id="PS50041">
    <property type="entry name" value="C_TYPE_LECTIN_2"/>
    <property type="match status" value="1"/>
</dbReference>
<dbReference type="InterPro" id="IPR016186">
    <property type="entry name" value="C-type_lectin-like/link_sf"/>
</dbReference>
<feature type="domain" description="C-type lectin" evidence="2">
    <location>
        <begin position="33"/>
        <end position="152"/>
    </location>
</feature>
<name>A0ABN8PP29_9CNID</name>
<comment type="caution">
    <text evidence="3">The sequence shown here is derived from an EMBL/GenBank/DDBJ whole genome shotgun (WGS) entry which is preliminary data.</text>
</comment>
<evidence type="ECO:0000256" key="1">
    <source>
        <dbReference type="SAM" id="SignalP"/>
    </source>
</evidence>
<dbReference type="PANTHER" id="PTHR22803">
    <property type="entry name" value="MANNOSE, PHOSPHOLIPASE, LECTIN RECEPTOR RELATED"/>
    <property type="match status" value="1"/>
</dbReference>
<protein>
    <recommendedName>
        <fullName evidence="2">C-type lectin domain-containing protein</fullName>
    </recommendedName>
</protein>
<accession>A0ABN8PP29</accession>
<evidence type="ECO:0000313" key="4">
    <source>
        <dbReference type="Proteomes" id="UP001159405"/>
    </source>
</evidence>
<keyword evidence="4" id="KW-1185">Reference proteome</keyword>
<dbReference type="Proteomes" id="UP001159405">
    <property type="component" value="Unassembled WGS sequence"/>
</dbReference>
<evidence type="ECO:0000259" key="2">
    <source>
        <dbReference type="PROSITE" id="PS50041"/>
    </source>
</evidence>
<feature type="chain" id="PRO_5047518945" description="C-type lectin domain-containing protein" evidence="1">
    <location>
        <begin position="23"/>
        <end position="175"/>
    </location>
</feature>
<dbReference type="EMBL" id="CALNXK010000081">
    <property type="protein sequence ID" value="CAH3147396.1"/>
    <property type="molecule type" value="Genomic_DNA"/>
</dbReference>
<proteinExistence type="predicted"/>
<reference evidence="3 4" key="1">
    <citation type="submission" date="2022-05" db="EMBL/GenBank/DDBJ databases">
        <authorList>
            <consortium name="Genoscope - CEA"/>
            <person name="William W."/>
        </authorList>
    </citation>
    <scope>NUCLEOTIDE SEQUENCE [LARGE SCALE GENOMIC DNA]</scope>
</reference>
<dbReference type="InterPro" id="IPR016187">
    <property type="entry name" value="CTDL_fold"/>
</dbReference>
<dbReference type="Gene3D" id="3.10.100.10">
    <property type="entry name" value="Mannose-Binding Protein A, subunit A"/>
    <property type="match status" value="1"/>
</dbReference>
<sequence length="175" mass="19792">MAIKKTTLFVIVFIMLQAVLMAKGCCPCGWVESNSFCYFMNGSSEVKWDDARTMCQEIQKDADLAVITSETQNEFLYGLINSKTQDSWYGTWIGLERNADDENKFYWVDGTPLSGQYENWASREPSSNAEKCGMFWGPTASIPNKWNDAFCDFSIRVSEGKPKPLVLCQKPAESD</sequence>
<gene>
    <name evidence="3" type="ORF">PLOB_00046079</name>
</gene>
<dbReference type="InterPro" id="IPR050111">
    <property type="entry name" value="C-type_lectin/snaclec_domain"/>
</dbReference>
<organism evidence="3 4">
    <name type="scientific">Porites lobata</name>
    <dbReference type="NCBI Taxonomy" id="104759"/>
    <lineage>
        <taxon>Eukaryota</taxon>
        <taxon>Metazoa</taxon>
        <taxon>Cnidaria</taxon>
        <taxon>Anthozoa</taxon>
        <taxon>Hexacorallia</taxon>
        <taxon>Scleractinia</taxon>
        <taxon>Fungiina</taxon>
        <taxon>Poritidae</taxon>
        <taxon>Porites</taxon>
    </lineage>
</organism>
<dbReference type="SMART" id="SM00034">
    <property type="entry name" value="CLECT"/>
    <property type="match status" value="1"/>
</dbReference>
<dbReference type="Pfam" id="PF00059">
    <property type="entry name" value="Lectin_C"/>
    <property type="match status" value="1"/>
</dbReference>
<keyword evidence="1" id="KW-0732">Signal</keyword>